<dbReference type="RefSeq" id="WP_279527242.1">
    <property type="nucleotide sequence ID" value="NZ_CP122312.1"/>
</dbReference>
<dbReference type="PROSITE" id="PS51318">
    <property type="entry name" value="TAT"/>
    <property type="match status" value="1"/>
</dbReference>
<accession>A0ABD5Z5A6</accession>
<gene>
    <name evidence="2" type="ORF">ACFQJ9_13745</name>
</gene>
<dbReference type="Gene3D" id="2.120.10.30">
    <property type="entry name" value="TolB, C-terminal domain"/>
    <property type="match status" value="1"/>
</dbReference>
<name>A0ABD5Z5A6_9EURY</name>
<dbReference type="InterPro" id="IPR019546">
    <property type="entry name" value="TAT_signal_bac_arc"/>
</dbReference>
<organism evidence="2 3">
    <name type="scientific">Halospeciosus flavus</name>
    <dbReference type="NCBI Taxonomy" id="3032283"/>
    <lineage>
        <taxon>Archaea</taxon>
        <taxon>Methanobacteriati</taxon>
        <taxon>Methanobacteriota</taxon>
        <taxon>Stenosarchaea group</taxon>
        <taxon>Halobacteria</taxon>
        <taxon>Halobacteriales</taxon>
        <taxon>Halobacteriaceae</taxon>
        <taxon>Halospeciosus</taxon>
    </lineage>
</organism>
<dbReference type="PANTHER" id="PTHR19328:SF75">
    <property type="entry name" value="ALDOSE SUGAR DEHYDROGENASE YLII"/>
    <property type="match status" value="1"/>
</dbReference>
<dbReference type="Proteomes" id="UP001596447">
    <property type="component" value="Unassembled WGS sequence"/>
</dbReference>
<evidence type="ECO:0000313" key="3">
    <source>
        <dbReference type="Proteomes" id="UP001596447"/>
    </source>
</evidence>
<comment type="caution">
    <text evidence="2">The sequence shown here is derived from an EMBL/GenBank/DDBJ whole genome shotgun (WGS) entry which is preliminary data.</text>
</comment>
<protein>
    <submittedName>
        <fullName evidence="2">PQQ-dependent sugar dehydrogenase</fullName>
    </submittedName>
</protein>
<dbReference type="InterPro" id="IPR011041">
    <property type="entry name" value="Quinoprot_gluc/sorb_DH_b-prop"/>
</dbReference>
<sequence length="435" mass="45923">MSSRRSFLRAVGLAGVGGLAGLAGCQTPDGQSTTRTSADVHAVAAERLASGFVSPVDVRAPAGTDALYVADQPGRVYNVDPEGGQAVALDLRDAVVDVSGYDERGLLGLAFHPDFPDDPRAYVRYSAPRRSGTPTNYSHTFVLAEFRVEGGAFVRDSERTLLEIPEPQSNHNGGDLAFGPEGHLYVAIGDGGGGGDAGTGHVTDWYERVPGGNGQNVEANLLGSVLRLDVDSRTDGAPYGIPADNPLVGRAGLDEHYAWGFRNPWRLSVDSAFGLLVADVGQSRYEEVDQVVRGGNYGWNVREGTHCYGVDGGCPSETPDGDPLRPPVVEYPHSGPEPSGIAVVGGYVYRGDALDGLRERYVFADWRAEGSLFVADPTADTQSDRWPVSAVPVAGEFAPYVLSFGEDRAGELLVCTSQNARVTGTSGALCRLVPG</sequence>
<dbReference type="SUPFAM" id="SSF50952">
    <property type="entry name" value="Soluble quinoprotein glucose dehydrogenase"/>
    <property type="match status" value="1"/>
</dbReference>
<evidence type="ECO:0000259" key="1">
    <source>
        <dbReference type="Pfam" id="PF07995"/>
    </source>
</evidence>
<dbReference type="InterPro" id="IPR011042">
    <property type="entry name" value="6-blade_b-propeller_TolB-like"/>
</dbReference>
<dbReference type="InterPro" id="IPR006311">
    <property type="entry name" value="TAT_signal"/>
</dbReference>
<keyword evidence="3" id="KW-1185">Reference proteome</keyword>
<reference evidence="2 3" key="1">
    <citation type="journal article" date="2019" name="Int. J. Syst. Evol. Microbiol.">
        <title>The Global Catalogue of Microorganisms (GCM) 10K type strain sequencing project: providing services to taxonomists for standard genome sequencing and annotation.</title>
        <authorList>
            <consortium name="The Broad Institute Genomics Platform"/>
            <consortium name="The Broad Institute Genome Sequencing Center for Infectious Disease"/>
            <person name="Wu L."/>
            <person name="Ma J."/>
        </authorList>
    </citation>
    <scope>NUCLEOTIDE SEQUENCE [LARGE SCALE GENOMIC DNA]</scope>
    <source>
        <strain evidence="2 3">XZGYJ-43</strain>
    </source>
</reference>
<dbReference type="PANTHER" id="PTHR19328">
    <property type="entry name" value="HEDGEHOG-INTERACTING PROTEIN"/>
    <property type="match status" value="1"/>
</dbReference>
<dbReference type="EMBL" id="JBHTAR010000011">
    <property type="protein sequence ID" value="MFC7200462.1"/>
    <property type="molecule type" value="Genomic_DNA"/>
</dbReference>
<evidence type="ECO:0000313" key="2">
    <source>
        <dbReference type="EMBL" id="MFC7200462.1"/>
    </source>
</evidence>
<dbReference type="AlphaFoldDB" id="A0ABD5Z5A6"/>
<dbReference type="PROSITE" id="PS51257">
    <property type="entry name" value="PROKAR_LIPOPROTEIN"/>
    <property type="match status" value="1"/>
</dbReference>
<dbReference type="InterPro" id="IPR012938">
    <property type="entry name" value="Glc/Sorbosone_DH"/>
</dbReference>
<dbReference type="Pfam" id="PF07995">
    <property type="entry name" value="GSDH"/>
    <property type="match status" value="1"/>
</dbReference>
<proteinExistence type="predicted"/>
<dbReference type="NCBIfam" id="TIGR01409">
    <property type="entry name" value="TAT_signal_seq"/>
    <property type="match status" value="1"/>
</dbReference>
<feature type="domain" description="Glucose/Sorbosone dehydrogenase" evidence="1">
    <location>
        <begin position="66"/>
        <end position="349"/>
    </location>
</feature>